<dbReference type="InterPro" id="IPR001387">
    <property type="entry name" value="Cro/C1-type_HTH"/>
</dbReference>
<dbReference type="EMBL" id="FNCA01000002">
    <property type="protein sequence ID" value="SDF47607.1"/>
    <property type="molecule type" value="Genomic_DNA"/>
</dbReference>
<evidence type="ECO:0000259" key="1">
    <source>
        <dbReference type="PROSITE" id="PS50943"/>
    </source>
</evidence>
<protein>
    <recommendedName>
        <fullName evidence="1">HTH cro/C1-type domain-containing protein</fullName>
    </recommendedName>
</protein>
<dbReference type="PANTHER" id="PTHR40730:SF5">
    <property type="entry name" value="HTH CRO_C1-TYPE DOMAIN-CONTAINING PROTEIN"/>
    <property type="match status" value="1"/>
</dbReference>
<dbReference type="Gene3D" id="1.10.10.60">
    <property type="entry name" value="Homeodomain-like"/>
    <property type="match status" value="1"/>
</dbReference>
<evidence type="ECO:0000313" key="3">
    <source>
        <dbReference type="Proteomes" id="UP000199259"/>
    </source>
</evidence>
<sequence length="122" mass="13730">MKTTCEIMVQRVLPAIRAELARCMIWEHGKNQQEVAEILELSRAAVSQYLNDKRGAEVDFSEDAQQEIQRFAAKLIEGMSSREQVAGMCNVCKFVQRSGWLNKNEPDAGYCILCGDSEVIDS</sequence>
<accession>A0A7Z7AUZ1</accession>
<feature type="domain" description="HTH cro/C1-type" evidence="1">
    <location>
        <begin position="27"/>
        <end position="54"/>
    </location>
</feature>
<dbReference type="OrthoDB" id="42697at2157"/>
<dbReference type="PANTHER" id="PTHR40730">
    <property type="entry name" value="TRANSCRIPTIONAL REGULATOR PROTEIN-LIKE PROTEIN"/>
    <property type="match status" value="1"/>
</dbReference>
<comment type="caution">
    <text evidence="2">The sequence shown here is derived from an EMBL/GenBank/DDBJ whole genome shotgun (WGS) entry which is preliminary data.</text>
</comment>
<dbReference type="PROSITE" id="PS50943">
    <property type="entry name" value="HTH_CROC1"/>
    <property type="match status" value="1"/>
</dbReference>
<proteinExistence type="predicted"/>
<organism evidence="2 3">
    <name type="scientific">Methanolobus vulcani</name>
    <dbReference type="NCBI Taxonomy" id="38026"/>
    <lineage>
        <taxon>Archaea</taxon>
        <taxon>Methanobacteriati</taxon>
        <taxon>Methanobacteriota</taxon>
        <taxon>Stenosarchaea group</taxon>
        <taxon>Methanomicrobia</taxon>
        <taxon>Methanosarcinales</taxon>
        <taxon>Methanosarcinaceae</taxon>
        <taxon>Methanolobus</taxon>
    </lineage>
</organism>
<reference evidence="2 3" key="1">
    <citation type="submission" date="2016-10" db="EMBL/GenBank/DDBJ databases">
        <authorList>
            <person name="Varghese N."/>
            <person name="Submissions S."/>
        </authorList>
    </citation>
    <scope>NUCLEOTIDE SEQUENCE [LARGE SCALE GENOMIC DNA]</scope>
    <source>
        <strain evidence="2 3">PL 12/M</strain>
    </source>
</reference>
<dbReference type="AlphaFoldDB" id="A0A7Z7AUZ1"/>
<keyword evidence="3" id="KW-1185">Reference proteome</keyword>
<dbReference type="GO" id="GO:0003677">
    <property type="term" value="F:DNA binding"/>
    <property type="evidence" value="ECO:0007669"/>
    <property type="project" value="InterPro"/>
</dbReference>
<dbReference type="SUPFAM" id="SSF47413">
    <property type="entry name" value="lambda repressor-like DNA-binding domains"/>
    <property type="match status" value="1"/>
</dbReference>
<dbReference type="InterPro" id="IPR010982">
    <property type="entry name" value="Lambda_DNA-bd_dom_sf"/>
</dbReference>
<dbReference type="RefSeq" id="WP_091708636.1">
    <property type="nucleotide sequence ID" value="NZ_FNCA01000002.1"/>
</dbReference>
<name>A0A7Z7AUZ1_9EURY</name>
<gene>
    <name evidence="2" type="ORF">SAMN04488589_0635</name>
</gene>
<evidence type="ECO:0000313" key="2">
    <source>
        <dbReference type="EMBL" id="SDF47607.1"/>
    </source>
</evidence>
<dbReference type="Proteomes" id="UP000199259">
    <property type="component" value="Unassembled WGS sequence"/>
</dbReference>